<evidence type="ECO:0000256" key="7">
    <source>
        <dbReference type="ARBA" id="ARBA00023157"/>
    </source>
</evidence>
<keyword evidence="3 12" id="KW-0732">Signal</keyword>
<sequence>MDLRWAFLLVLASLLAAWGQKEPGPEAPEEAKKTATCKRDSLPETASFSTDREEFQVNETVLVTCPGDSKDELFSATCTEVEDNRADWNFSCLRRCEAPSDWDPKLQFTPNKTSYALNELVQLSCAGGYEPSVPVLRCISNRSQSLWNGTATCEGKCPKPQWDQHLQFSPTKSHYEPNEELTLTCPEDLEPSFSQVKCAREIVQQSSGKPVYRDAWWGRNSTGGWIRTGKTVLCTRTCQRPQWDQRLQLAPDHTNYKKNEKIRLSCPRGLHPSFSQVKCSGNVQSMSYSGSVNQDVWLGKIGTSNWTHIQRAVECIKKCRKPQWDPRLLFSPNKFFYEYDEVMVLSCPEGHGPPPLEITCVKLNPSWEYPGPQGAWHMRNGMGTLHRIEGNMTCVELLQVVPGTLEVSATSIKLNWTCRFPDACQHMWAMCRLAGPSSPPCEAEEVTGEEMLQGQKGTFTYSPLQPFTVYNVTISLPPSTVLFTWQFRTEETVPDKVENLSLDRSTGSLRWNALPSCKGEILGYQLSITARSAHEGGFLEIERLRVNGSVTEHALPDHRPERTYVVTVQGLTAAGAGDVSRQEFLSSDWGTAAPLNVSSCGARDISPSQGTAVLPLRPIAQPHAAVREHQLIVAVTQDTAAEAGVCSEELQPFDASLQHRAYVAAVLNLTAPTDFVLGDGTHQHGYYNAPLQPDRNYTVLLRLVRRQQQAEKFTCVCYSFSVGQEPIPQLGRMVVVMAVALVVALLALGILLLFLLFRRKRNSSKTCESNSTIPLRRCRGGTNKMNTRIPVEELLEALKRFKREEVEAEQTEDESDTERHGAGRLGEYQKLVSTLLHPCDAGKELCNQGKNRYKNIVPYDHCRVVLQSSDTGNGYINASYVESYRSPRFFIAAQGPLPGTVVDFWQMIWQEKTSVIVMLTDLVEQNKTKCEKYWPEQEQVYGDFTVALNNTRTTTGLVTRIFRLQKTGCALPRLVEQFHYLLWPDHGVPRNPTQLLCLVEKVNKRVSEDPTGPVLVHCSAGIGRTGTFIALDFLLKMAKAEGKVDVFRCVQRLREQRISMVQTKEQYAFLYEVLLEGLLCGSTGVPVESVISHISSLREAETQRQNNTLEKEFKALQKFSELFQLLPCREAEKPSNQPKNRKPGILPADSCRPILMSSLNADGSPGYINAVFADTYTEEDRLIITQLPFLATLVDFWALVWDYTCTSVVVLNQLQELDQTYVEFWPTQGEAIYGRFHVQLISEEPGAGFTVRTLALTNKQQPKKSALKVQFCQLEDWPMQQRLPPCPATIISLLGKVETHQRQSKDAHILVTCWDGASRSGIFCAASFFCEQIQSEGLVDVSQAVRMLKRRRRQLVKDVEQYRLCYELALSYLNSFETYGNFK</sequence>
<accession>A0ABM4G551</accession>
<dbReference type="Gene3D" id="2.60.40.10">
    <property type="entry name" value="Immunoglobulins"/>
    <property type="match status" value="1"/>
</dbReference>
<evidence type="ECO:0000256" key="9">
    <source>
        <dbReference type="PROSITE-ProRule" id="PRU00302"/>
    </source>
</evidence>
<evidence type="ECO:0000259" key="13">
    <source>
        <dbReference type="PROSITE" id="PS50055"/>
    </source>
</evidence>
<evidence type="ECO:0000256" key="6">
    <source>
        <dbReference type="ARBA" id="ARBA00023136"/>
    </source>
</evidence>
<dbReference type="PROSITE" id="PS00383">
    <property type="entry name" value="TYR_PHOSPHATASE_1"/>
    <property type="match status" value="1"/>
</dbReference>
<evidence type="ECO:0000256" key="5">
    <source>
        <dbReference type="ARBA" id="ARBA00022912"/>
    </source>
</evidence>
<evidence type="ECO:0000256" key="3">
    <source>
        <dbReference type="ARBA" id="ARBA00022729"/>
    </source>
</evidence>
<evidence type="ECO:0000259" key="14">
    <source>
        <dbReference type="PROSITE" id="PS50056"/>
    </source>
</evidence>
<dbReference type="SMART" id="SM00032">
    <property type="entry name" value="CCP"/>
    <property type="match status" value="2"/>
</dbReference>
<keyword evidence="6 11" id="KW-0472">Membrane</keyword>
<dbReference type="InterPro" id="IPR016130">
    <property type="entry name" value="Tyr_Pase_AS"/>
</dbReference>
<keyword evidence="7" id="KW-1015">Disulfide bond</keyword>
<dbReference type="InterPro" id="IPR000242">
    <property type="entry name" value="PTP_cat"/>
</dbReference>
<comment type="subcellular location">
    <subcellularLocation>
        <location evidence="1">Membrane</location>
        <topology evidence="1">Single-pass membrane protein</topology>
    </subcellularLocation>
</comment>
<dbReference type="Proteomes" id="UP001652627">
    <property type="component" value="Chromosome Z"/>
</dbReference>
<feature type="domain" description="Tyrosine-protein phosphatase" evidence="13">
    <location>
        <begin position="824"/>
        <end position="1077"/>
    </location>
</feature>
<evidence type="ECO:0000256" key="1">
    <source>
        <dbReference type="ARBA" id="ARBA00004167"/>
    </source>
</evidence>
<keyword evidence="11" id="KW-0812">Transmembrane</keyword>
<feature type="region of interest" description="Disordered" evidence="10">
    <location>
        <begin position="20"/>
        <end position="52"/>
    </location>
</feature>
<proteinExistence type="predicted"/>
<dbReference type="SMART" id="SM00194">
    <property type="entry name" value="PTPc"/>
    <property type="match status" value="2"/>
</dbReference>
<keyword evidence="4" id="KW-0378">Hydrolase</keyword>
<dbReference type="InterPro" id="IPR000387">
    <property type="entry name" value="Tyr_Pase_dom"/>
</dbReference>
<evidence type="ECO:0000256" key="10">
    <source>
        <dbReference type="SAM" id="MobiDB-lite"/>
    </source>
</evidence>
<feature type="domain" description="Tyrosine specific protein phosphatases" evidence="14">
    <location>
        <begin position="1291"/>
        <end position="1363"/>
    </location>
</feature>
<feature type="transmembrane region" description="Helical" evidence="11">
    <location>
        <begin position="733"/>
        <end position="757"/>
    </location>
</feature>
<keyword evidence="11" id="KW-1133">Transmembrane helix</keyword>
<dbReference type="InterPro" id="IPR003595">
    <property type="entry name" value="Tyr_Pase_cat"/>
</dbReference>
<dbReference type="PROSITE" id="PS50853">
    <property type="entry name" value="FN3"/>
    <property type="match status" value="1"/>
</dbReference>
<evidence type="ECO:0000256" key="11">
    <source>
        <dbReference type="SAM" id="Phobius"/>
    </source>
</evidence>
<evidence type="ECO:0000313" key="17">
    <source>
        <dbReference type="Proteomes" id="UP001652627"/>
    </source>
</evidence>
<dbReference type="InterPro" id="IPR003961">
    <property type="entry name" value="FN3_dom"/>
</dbReference>
<dbReference type="Pfam" id="PF00102">
    <property type="entry name" value="Y_phosphatase"/>
    <property type="match status" value="2"/>
</dbReference>
<name>A0ABM4G551_9AVES</name>
<dbReference type="EC" id="3.1.3.48" evidence="2"/>
<dbReference type="PANTHER" id="PTHR19134:SF550">
    <property type="entry name" value="PROTEIN-TYROSINE-PHOSPHATASE"/>
    <property type="match status" value="1"/>
</dbReference>
<dbReference type="Pfam" id="PF00041">
    <property type="entry name" value="fn3"/>
    <property type="match status" value="1"/>
</dbReference>
<dbReference type="RefSeq" id="XP_067172333.1">
    <property type="nucleotide sequence ID" value="XM_067316232.1"/>
</dbReference>
<comment type="catalytic activity">
    <reaction evidence="8">
        <text>O-phospho-L-tyrosyl-[protein] + H2O = L-tyrosyl-[protein] + phosphate</text>
        <dbReference type="Rhea" id="RHEA:10684"/>
        <dbReference type="Rhea" id="RHEA-COMP:10136"/>
        <dbReference type="Rhea" id="RHEA-COMP:20101"/>
        <dbReference type="ChEBI" id="CHEBI:15377"/>
        <dbReference type="ChEBI" id="CHEBI:43474"/>
        <dbReference type="ChEBI" id="CHEBI:46858"/>
        <dbReference type="ChEBI" id="CHEBI:61978"/>
        <dbReference type="EC" id="3.1.3.48"/>
    </reaction>
</comment>
<feature type="domain" description="Tyrosine-protein phosphatase" evidence="13">
    <location>
        <begin position="1109"/>
        <end position="1372"/>
    </location>
</feature>
<dbReference type="SUPFAM" id="SSF49265">
    <property type="entry name" value="Fibronectin type III"/>
    <property type="match status" value="1"/>
</dbReference>
<dbReference type="GeneID" id="106493254"/>
<evidence type="ECO:0000259" key="16">
    <source>
        <dbReference type="PROSITE" id="PS50923"/>
    </source>
</evidence>
<keyword evidence="17" id="KW-1185">Reference proteome</keyword>
<feature type="domain" description="Tyrosine specific protein phosphatases" evidence="14">
    <location>
        <begin position="993"/>
        <end position="1068"/>
    </location>
</feature>
<dbReference type="PROSITE" id="PS50055">
    <property type="entry name" value="TYR_PHOSPHATASE_PTP"/>
    <property type="match status" value="2"/>
</dbReference>
<feature type="compositionally biased region" description="Basic and acidic residues" evidence="10">
    <location>
        <begin position="29"/>
        <end position="42"/>
    </location>
</feature>
<dbReference type="PROSITE" id="PS50923">
    <property type="entry name" value="SUSHI"/>
    <property type="match status" value="1"/>
</dbReference>
<evidence type="ECO:0000256" key="4">
    <source>
        <dbReference type="ARBA" id="ARBA00022801"/>
    </source>
</evidence>
<evidence type="ECO:0000256" key="8">
    <source>
        <dbReference type="ARBA" id="ARBA00051722"/>
    </source>
</evidence>
<dbReference type="InterPro" id="IPR000436">
    <property type="entry name" value="Sushi_SCR_CCP_dom"/>
</dbReference>
<dbReference type="InterPro" id="IPR036116">
    <property type="entry name" value="FN3_sf"/>
</dbReference>
<dbReference type="SMART" id="SM00404">
    <property type="entry name" value="PTPc_motif"/>
    <property type="match status" value="2"/>
</dbReference>
<feature type="domain" description="Fibronectin type-III" evidence="15">
    <location>
        <begin position="493"/>
        <end position="590"/>
    </location>
</feature>
<feature type="domain" description="Sushi" evidence="16">
    <location>
        <begin position="94"/>
        <end position="155"/>
    </location>
</feature>
<dbReference type="InterPro" id="IPR029021">
    <property type="entry name" value="Prot-tyrosine_phosphatase-like"/>
</dbReference>
<evidence type="ECO:0000313" key="18">
    <source>
        <dbReference type="RefSeq" id="XP_067172333.1"/>
    </source>
</evidence>
<reference evidence="18" key="1">
    <citation type="submission" date="2025-08" db="UniProtKB">
        <authorList>
            <consortium name="RefSeq"/>
        </authorList>
    </citation>
    <scope>IDENTIFICATION</scope>
    <source>
        <tissue evidence="18">Blood</tissue>
    </source>
</reference>
<dbReference type="Gene3D" id="3.90.190.10">
    <property type="entry name" value="Protein tyrosine phosphatase superfamily"/>
    <property type="match status" value="2"/>
</dbReference>
<evidence type="ECO:0000259" key="15">
    <source>
        <dbReference type="PROSITE" id="PS50853"/>
    </source>
</evidence>
<organism evidence="17 18">
    <name type="scientific">Apteryx mantelli</name>
    <name type="common">North Island brown kiwi</name>
    <dbReference type="NCBI Taxonomy" id="2696672"/>
    <lineage>
        <taxon>Eukaryota</taxon>
        <taxon>Metazoa</taxon>
        <taxon>Chordata</taxon>
        <taxon>Craniata</taxon>
        <taxon>Vertebrata</taxon>
        <taxon>Euteleostomi</taxon>
        <taxon>Archelosauria</taxon>
        <taxon>Archosauria</taxon>
        <taxon>Dinosauria</taxon>
        <taxon>Saurischia</taxon>
        <taxon>Theropoda</taxon>
        <taxon>Coelurosauria</taxon>
        <taxon>Aves</taxon>
        <taxon>Palaeognathae</taxon>
        <taxon>Apterygiformes</taxon>
        <taxon>Apterygidae</taxon>
        <taxon>Apteryx</taxon>
    </lineage>
</organism>
<dbReference type="InterPro" id="IPR013783">
    <property type="entry name" value="Ig-like_fold"/>
</dbReference>
<dbReference type="PANTHER" id="PTHR19134">
    <property type="entry name" value="RECEPTOR-TYPE TYROSINE-PROTEIN PHOSPHATASE"/>
    <property type="match status" value="1"/>
</dbReference>
<dbReference type="InterPro" id="IPR050348">
    <property type="entry name" value="Protein-Tyr_Phosphatase"/>
</dbReference>
<feature type="chain" id="PRO_5045236311" description="protein-tyrosine-phosphatase" evidence="12">
    <location>
        <begin position="20"/>
        <end position="1383"/>
    </location>
</feature>
<dbReference type="PRINTS" id="PR00700">
    <property type="entry name" value="PRTYPHPHTASE"/>
</dbReference>
<dbReference type="PROSITE" id="PS50056">
    <property type="entry name" value="TYR_PHOSPHATASE_2"/>
    <property type="match status" value="2"/>
</dbReference>
<dbReference type="SUPFAM" id="SSF52799">
    <property type="entry name" value="(Phosphotyrosine protein) phosphatases II"/>
    <property type="match status" value="2"/>
</dbReference>
<protein>
    <recommendedName>
        <fullName evidence="2">protein-tyrosine-phosphatase</fullName>
        <ecNumber evidence="2">3.1.3.48</ecNumber>
    </recommendedName>
</protein>
<evidence type="ECO:0000256" key="12">
    <source>
        <dbReference type="SAM" id="SignalP"/>
    </source>
</evidence>
<evidence type="ECO:0000256" key="2">
    <source>
        <dbReference type="ARBA" id="ARBA00013064"/>
    </source>
</evidence>
<comment type="caution">
    <text evidence="9">Lacks conserved residue(s) required for the propagation of feature annotation.</text>
</comment>
<gene>
    <name evidence="18" type="primary">LOC106493254</name>
</gene>
<keyword evidence="9" id="KW-0768">Sushi</keyword>
<dbReference type="CDD" id="cd00047">
    <property type="entry name" value="PTPc"/>
    <property type="match status" value="1"/>
</dbReference>
<feature type="signal peptide" evidence="12">
    <location>
        <begin position="1"/>
        <end position="19"/>
    </location>
</feature>
<keyword evidence="5" id="KW-0904">Protein phosphatase</keyword>
<dbReference type="CDD" id="cd00063">
    <property type="entry name" value="FN3"/>
    <property type="match status" value="1"/>
</dbReference>